<gene>
    <name evidence="2" type="ORF">EYF80_065794</name>
</gene>
<comment type="caution">
    <text evidence="2">The sequence shown here is derived from an EMBL/GenBank/DDBJ whole genome shotgun (WGS) entry which is preliminary data.</text>
</comment>
<proteinExistence type="predicted"/>
<evidence type="ECO:0000256" key="1">
    <source>
        <dbReference type="SAM" id="MobiDB-lite"/>
    </source>
</evidence>
<reference evidence="2 3" key="1">
    <citation type="submission" date="2019-03" db="EMBL/GenBank/DDBJ databases">
        <title>First draft genome of Liparis tanakae, snailfish: a comprehensive survey of snailfish specific genes.</title>
        <authorList>
            <person name="Kim W."/>
            <person name="Song I."/>
            <person name="Jeong J.-H."/>
            <person name="Kim D."/>
            <person name="Kim S."/>
            <person name="Ryu S."/>
            <person name="Song J.Y."/>
            <person name="Lee S.K."/>
        </authorList>
    </citation>
    <scope>NUCLEOTIDE SEQUENCE [LARGE SCALE GENOMIC DNA]</scope>
    <source>
        <tissue evidence="2">Muscle</tissue>
    </source>
</reference>
<feature type="compositionally biased region" description="Basic residues" evidence="1">
    <location>
        <begin position="1"/>
        <end position="12"/>
    </location>
</feature>
<protein>
    <submittedName>
        <fullName evidence="2">Uncharacterized protein</fullName>
    </submittedName>
</protein>
<dbReference type="AlphaFoldDB" id="A0A4Z2E608"/>
<feature type="compositionally biased region" description="Basic and acidic residues" evidence="1">
    <location>
        <begin position="114"/>
        <end position="126"/>
    </location>
</feature>
<organism evidence="2 3">
    <name type="scientific">Liparis tanakae</name>
    <name type="common">Tanaka's snailfish</name>
    <dbReference type="NCBI Taxonomy" id="230148"/>
    <lineage>
        <taxon>Eukaryota</taxon>
        <taxon>Metazoa</taxon>
        <taxon>Chordata</taxon>
        <taxon>Craniata</taxon>
        <taxon>Vertebrata</taxon>
        <taxon>Euteleostomi</taxon>
        <taxon>Actinopterygii</taxon>
        <taxon>Neopterygii</taxon>
        <taxon>Teleostei</taxon>
        <taxon>Neoteleostei</taxon>
        <taxon>Acanthomorphata</taxon>
        <taxon>Eupercaria</taxon>
        <taxon>Perciformes</taxon>
        <taxon>Cottioidei</taxon>
        <taxon>Cottales</taxon>
        <taxon>Liparidae</taxon>
        <taxon>Liparis</taxon>
    </lineage>
</organism>
<feature type="region of interest" description="Disordered" evidence="1">
    <location>
        <begin position="43"/>
        <end position="132"/>
    </location>
</feature>
<sequence length="132" mass="15228">MKTGRRGKRGRRAGWEGEEEPTGRETNSGLRCCFLFHPAWNRKQHRSPSAMRGTASPCRLKEVRGETVRGAMNRAAQGRSVEPPGASQRPVPTRRTRTHHYKETQTTTKRRKQLQRDTHSYKETHIATKRHT</sequence>
<evidence type="ECO:0000313" key="3">
    <source>
        <dbReference type="Proteomes" id="UP000314294"/>
    </source>
</evidence>
<accession>A0A4Z2E608</accession>
<feature type="region of interest" description="Disordered" evidence="1">
    <location>
        <begin position="1"/>
        <end position="28"/>
    </location>
</feature>
<dbReference type="EMBL" id="SRLO01016477">
    <property type="protein sequence ID" value="TNN24083.1"/>
    <property type="molecule type" value="Genomic_DNA"/>
</dbReference>
<keyword evidence="3" id="KW-1185">Reference proteome</keyword>
<dbReference type="Proteomes" id="UP000314294">
    <property type="component" value="Unassembled WGS sequence"/>
</dbReference>
<evidence type="ECO:0000313" key="2">
    <source>
        <dbReference type="EMBL" id="TNN24083.1"/>
    </source>
</evidence>
<name>A0A4Z2E608_9TELE</name>